<sequence length="72" mass="7898">MLVKRSISIAGHRTSLALEPEFWAVLDHAAEQRGLAFAALIRDIDEQRAAHDPDQPLSSACRVFALSEAQKA</sequence>
<evidence type="ECO:0000259" key="1">
    <source>
        <dbReference type="Pfam" id="PF13467"/>
    </source>
</evidence>
<name>A0ABU7LRT5_9PROT</name>
<dbReference type="InterPro" id="IPR038268">
    <property type="entry name" value="RHH_sf"/>
</dbReference>
<dbReference type="Proteomes" id="UP001354971">
    <property type="component" value="Unassembled WGS sequence"/>
</dbReference>
<dbReference type="Gene3D" id="1.10.3990.20">
    <property type="entry name" value="protein bp1543"/>
    <property type="match status" value="1"/>
</dbReference>
<evidence type="ECO:0000313" key="3">
    <source>
        <dbReference type="Proteomes" id="UP001354971"/>
    </source>
</evidence>
<keyword evidence="3" id="KW-1185">Reference proteome</keyword>
<accession>A0ABU7LRT5</accession>
<evidence type="ECO:0000313" key="2">
    <source>
        <dbReference type="EMBL" id="MEE2526299.1"/>
    </source>
</evidence>
<organism evidence="2 3">
    <name type="scientific">Hyphobacterium lacteum</name>
    <dbReference type="NCBI Taxonomy" id="3116575"/>
    <lineage>
        <taxon>Bacteria</taxon>
        <taxon>Pseudomonadati</taxon>
        <taxon>Pseudomonadota</taxon>
        <taxon>Alphaproteobacteria</taxon>
        <taxon>Maricaulales</taxon>
        <taxon>Maricaulaceae</taxon>
        <taxon>Hyphobacterium</taxon>
    </lineage>
</organism>
<dbReference type="Pfam" id="PF13467">
    <property type="entry name" value="RHH_4"/>
    <property type="match status" value="1"/>
</dbReference>
<dbReference type="InterPro" id="IPR027373">
    <property type="entry name" value="RHH_dom"/>
</dbReference>
<gene>
    <name evidence="2" type="ORF">V0U79_07965</name>
</gene>
<reference evidence="2 3" key="1">
    <citation type="submission" date="2024-01" db="EMBL/GenBank/DDBJ databases">
        <title>Hyphobacterium bacterium isolated from marine sediment.</title>
        <authorList>
            <person name="Zhao S."/>
        </authorList>
    </citation>
    <scope>NUCLEOTIDE SEQUENCE [LARGE SCALE GENOMIC DNA]</scope>
    <source>
        <strain evidence="3">HN65</strain>
    </source>
</reference>
<feature type="domain" description="Ribbon-helix-helix" evidence="1">
    <location>
        <begin position="3"/>
        <end position="67"/>
    </location>
</feature>
<comment type="caution">
    <text evidence="2">The sequence shown here is derived from an EMBL/GenBank/DDBJ whole genome shotgun (WGS) entry which is preliminary data.</text>
</comment>
<dbReference type="RefSeq" id="WP_330198962.1">
    <property type="nucleotide sequence ID" value="NZ_JAZDRP010000004.1"/>
</dbReference>
<dbReference type="EMBL" id="JAZDRP010000004">
    <property type="protein sequence ID" value="MEE2526299.1"/>
    <property type="molecule type" value="Genomic_DNA"/>
</dbReference>
<protein>
    <submittedName>
        <fullName evidence="2">Ribbon-helix-helix domain-containing protein</fullName>
    </submittedName>
</protein>
<proteinExistence type="predicted"/>